<proteinExistence type="predicted"/>
<gene>
    <name evidence="2" type="ORF">CGOC_LOCUS3223</name>
</gene>
<dbReference type="Proteomes" id="UP000271889">
    <property type="component" value="Unassembled WGS sequence"/>
</dbReference>
<dbReference type="InterPro" id="IPR045263">
    <property type="entry name" value="GLUT"/>
</dbReference>
<dbReference type="GO" id="GO:0015149">
    <property type="term" value="F:hexose transmembrane transporter activity"/>
    <property type="evidence" value="ECO:0007669"/>
    <property type="project" value="TreeGrafter"/>
</dbReference>
<evidence type="ECO:0000313" key="2">
    <source>
        <dbReference type="EMBL" id="VDK55159.1"/>
    </source>
</evidence>
<reference evidence="2 3" key="1">
    <citation type="submission" date="2018-11" db="EMBL/GenBank/DDBJ databases">
        <authorList>
            <consortium name="Pathogen Informatics"/>
        </authorList>
    </citation>
    <scope>NUCLEOTIDE SEQUENCE [LARGE SCALE GENOMIC DNA]</scope>
</reference>
<dbReference type="GO" id="GO:0016020">
    <property type="term" value="C:membrane"/>
    <property type="evidence" value="ECO:0007669"/>
    <property type="project" value="TreeGrafter"/>
</dbReference>
<name>A0A3P6R2A6_CYLGO</name>
<feature type="transmembrane region" description="Helical" evidence="1">
    <location>
        <begin position="12"/>
        <end position="30"/>
    </location>
</feature>
<keyword evidence="1" id="KW-0472">Membrane</keyword>
<sequence length="159" mass="16994">MSLADFNGEDLNLCLHILVAYGISALIRYSPLSLPHGRPKCPSSGDPALNQRKPVQHIRHSSILGLFSTSLSIGALLGCVMVTPILNRCGVKSALMLFNNIILQIAPKQIKGSLSCFLHIAVCFGSAIGAILSLDFMLGGESTWGYLLLAPGILKHTKI</sequence>
<keyword evidence="1" id="KW-0812">Transmembrane</keyword>
<dbReference type="Gene3D" id="1.20.1250.20">
    <property type="entry name" value="MFS general substrate transporter like domains"/>
    <property type="match status" value="1"/>
</dbReference>
<dbReference type="AlphaFoldDB" id="A0A3P6R2A6"/>
<organism evidence="2 3">
    <name type="scientific">Cylicostephanus goldi</name>
    <name type="common">Nematode worm</name>
    <dbReference type="NCBI Taxonomy" id="71465"/>
    <lineage>
        <taxon>Eukaryota</taxon>
        <taxon>Metazoa</taxon>
        <taxon>Ecdysozoa</taxon>
        <taxon>Nematoda</taxon>
        <taxon>Chromadorea</taxon>
        <taxon>Rhabditida</taxon>
        <taxon>Rhabditina</taxon>
        <taxon>Rhabditomorpha</taxon>
        <taxon>Strongyloidea</taxon>
        <taxon>Strongylidae</taxon>
        <taxon>Cylicostephanus</taxon>
    </lineage>
</organism>
<feature type="transmembrane region" description="Helical" evidence="1">
    <location>
        <begin position="116"/>
        <end position="138"/>
    </location>
</feature>
<feature type="transmembrane region" description="Helical" evidence="1">
    <location>
        <begin position="63"/>
        <end position="86"/>
    </location>
</feature>
<evidence type="ECO:0000313" key="3">
    <source>
        <dbReference type="Proteomes" id="UP000271889"/>
    </source>
</evidence>
<dbReference type="EMBL" id="UYRV01008033">
    <property type="protein sequence ID" value="VDK55159.1"/>
    <property type="molecule type" value="Genomic_DNA"/>
</dbReference>
<dbReference type="InterPro" id="IPR036259">
    <property type="entry name" value="MFS_trans_sf"/>
</dbReference>
<evidence type="ECO:0008006" key="4">
    <source>
        <dbReference type="Google" id="ProtNLM"/>
    </source>
</evidence>
<evidence type="ECO:0000256" key="1">
    <source>
        <dbReference type="SAM" id="Phobius"/>
    </source>
</evidence>
<keyword evidence="1" id="KW-1133">Transmembrane helix</keyword>
<dbReference type="OrthoDB" id="4540492at2759"/>
<dbReference type="PANTHER" id="PTHR23503">
    <property type="entry name" value="SOLUTE CARRIER FAMILY 2"/>
    <property type="match status" value="1"/>
</dbReference>
<protein>
    <recommendedName>
        <fullName evidence="4">Major facilitator superfamily (MFS) profile domain-containing protein</fullName>
    </recommendedName>
</protein>
<keyword evidence="3" id="KW-1185">Reference proteome</keyword>
<accession>A0A3P6R2A6</accession>
<dbReference type="PANTHER" id="PTHR23503:SF50">
    <property type="entry name" value="MAJOR FACILITATOR SUPERFAMILY (MFS) PROFILE DOMAIN-CONTAINING PROTEIN"/>
    <property type="match status" value="1"/>
</dbReference>